<dbReference type="GeneID" id="92040211"/>
<evidence type="ECO:0000259" key="4">
    <source>
        <dbReference type="Pfam" id="PF16884"/>
    </source>
</evidence>
<proteinExistence type="predicted"/>
<dbReference type="PANTHER" id="PTHR43205">
    <property type="entry name" value="PROSTAGLANDIN REDUCTASE"/>
    <property type="match status" value="1"/>
</dbReference>
<evidence type="ECO:0000256" key="2">
    <source>
        <dbReference type="SAM" id="MobiDB-lite"/>
    </source>
</evidence>
<feature type="domain" description="Alcohol dehydrogenase-like C-terminal" evidence="3">
    <location>
        <begin position="165"/>
        <end position="294"/>
    </location>
</feature>
<dbReference type="Gene3D" id="3.40.50.720">
    <property type="entry name" value="NAD(P)-binding Rossmann-like Domain"/>
    <property type="match status" value="1"/>
</dbReference>
<dbReference type="Pfam" id="PF16884">
    <property type="entry name" value="ADH_N_2"/>
    <property type="match status" value="1"/>
</dbReference>
<gene>
    <name evidence="5" type="ORF">PG997_002836</name>
</gene>
<dbReference type="Gene3D" id="3.90.180.10">
    <property type="entry name" value="Medium-chain alcohol dehydrogenases, catalytic domain"/>
    <property type="match status" value="1"/>
</dbReference>
<dbReference type="InterPro" id="IPR011032">
    <property type="entry name" value="GroES-like_sf"/>
</dbReference>
<reference evidence="5 6" key="1">
    <citation type="submission" date="2023-01" db="EMBL/GenBank/DDBJ databases">
        <title>Analysis of 21 Apiospora genomes using comparative genomics revels a genus with tremendous synthesis potential of carbohydrate active enzymes and secondary metabolites.</title>
        <authorList>
            <person name="Sorensen T."/>
        </authorList>
    </citation>
    <scope>NUCLEOTIDE SEQUENCE [LARGE SCALE GENOMIC DNA]</scope>
    <source>
        <strain evidence="5 6">CBS 114990</strain>
    </source>
</reference>
<protein>
    <submittedName>
        <fullName evidence="5">NADPH-dependent quinone reductase tdiC</fullName>
    </submittedName>
</protein>
<evidence type="ECO:0000259" key="3">
    <source>
        <dbReference type="Pfam" id="PF00107"/>
    </source>
</evidence>
<dbReference type="Pfam" id="PF00107">
    <property type="entry name" value="ADH_zinc_N"/>
    <property type="match status" value="1"/>
</dbReference>
<comment type="caution">
    <text evidence="5">The sequence shown here is derived from an EMBL/GenBank/DDBJ whole genome shotgun (WGS) entry which is preliminary data.</text>
</comment>
<feature type="region of interest" description="Disordered" evidence="2">
    <location>
        <begin position="305"/>
        <end position="344"/>
    </location>
</feature>
<name>A0ABR1WXI5_9PEZI</name>
<dbReference type="InterPro" id="IPR041694">
    <property type="entry name" value="ADH_N_2"/>
</dbReference>
<evidence type="ECO:0000313" key="5">
    <source>
        <dbReference type="EMBL" id="KAK8087875.1"/>
    </source>
</evidence>
<organism evidence="5 6">
    <name type="scientific">Apiospora hydei</name>
    <dbReference type="NCBI Taxonomy" id="1337664"/>
    <lineage>
        <taxon>Eukaryota</taxon>
        <taxon>Fungi</taxon>
        <taxon>Dikarya</taxon>
        <taxon>Ascomycota</taxon>
        <taxon>Pezizomycotina</taxon>
        <taxon>Sordariomycetes</taxon>
        <taxon>Xylariomycetidae</taxon>
        <taxon>Amphisphaeriales</taxon>
        <taxon>Apiosporaceae</taxon>
        <taxon>Apiospora</taxon>
    </lineage>
</organism>
<dbReference type="EMBL" id="JAQQWN010000004">
    <property type="protein sequence ID" value="KAK8087875.1"/>
    <property type="molecule type" value="Genomic_DNA"/>
</dbReference>
<dbReference type="InterPro" id="IPR045010">
    <property type="entry name" value="MDR_fam"/>
</dbReference>
<evidence type="ECO:0000313" key="6">
    <source>
        <dbReference type="Proteomes" id="UP001433268"/>
    </source>
</evidence>
<dbReference type="InterPro" id="IPR013149">
    <property type="entry name" value="ADH-like_C"/>
</dbReference>
<keyword evidence="6" id="KW-1185">Reference proteome</keyword>
<dbReference type="SUPFAM" id="SSF50129">
    <property type="entry name" value="GroES-like"/>
    <property type="match status" value="1"/>
</dbReference>
<dbReference type="RefSeq" id="XP_066670769.1">
    <property type="nucleotide sequence ID" value="XM_066807151.1"/>
</dbReference>
<dbReference type="Proteomes" id="UP001433268">
    <property type="component" value="Unassembled WGS sequence"/>
</dbReference>
<sequence>MAAREIQTFVLAERPTGNVEVGKTFKMEKGPAPTADQLKDGEILVEALYLSLDPAMRGWLNDMRSYVPPVAIGEKMRGASVAKVLASKNANVKEGSLVTGFTGWTEVAILGDKQFEVVELPKGAEVTDALGVLGMTGLTAYFGLLRIGKPQKGDTVVVSGAAGATGSVVAQIAKLKGCRVVGIAGTDDKCAWLKSDLGLDEALNYKSPTFKEDFKKATPDYINVYYDNVGGEILDMALARAAFRSRFVMCGSISGYNNPNKEASAGIKNLFNVTAQRIHMEGFIVFDFLADYAEGRRELSQWLADGSPQAQGHHRQGRPPAGRAGLQPPLRGQEHRQAPGRGQALRGQRRWFPVVIWSKLCDFLRIWFQSSGRE</sequence>
<dbReference type="InterPro" id="IPR036291">
    <property type="entry name" value="NAD(P)-bd_dom_sf"/>
</dbReference>
<dbReference type="SUPFAM" id="SSF51735">
    <property type="entry name" value="NAD(P)-binding Rossmann-fold domains"/>
    <property type="match status" value="1"/>
</dbReference>
<evidence type="ECO:0000256" key="1">
    <source>
        <dbReference type="ARBA" id="ARBA00023002"/>
    </source>
</evidence>
<keyword evidence="1" id="KW-0560">Oxidoreductase</keyword>
<accession>A0ABR1WXI5</accession>
<dbReference type="CDD" id="cd05288">
    <property type="entry name" value="PGDH"/>
    <property type="match status" value="1"/>
</dbReference>
<feature type="domain" description="Oxidoreductase N-terminal" evidence="4">
    <location>
        <begin position="8"/>
        <end position="117"/>
    </location>
</feature>
<dbReference type="PANTHER" id="PTHR43205:SF42">
    <property type="entry name" value="ALCOHOL DEHYDROGENASE, ZINC-CONTAINING (AFU_ORTHOLOGUE AFUA_7G04530)"/>
    <property type="match status" value="1"/>
</dbReference>